<comment type="catalytic activity">
    <reaction evidence="9 10">
        <text>L-cysteinyl-[protein] + hexadecanoyl-CoA = S-hexadecanoyl-L-cysteinyl-[protein] + CoA</text>
        <dbReference type="Rhea" id="RHEA:36683"/>
        <dbReference type="Rhea" id="RHEA-COMP:10131"/>
        <dbReference type="Rhea" id="RHEA-COMP:11032"/>
        <dbReference type="ChEBI" id="CHEBI:29950"/>
        <dbReference type="ChEBI" id="CHEBI:57287"/>
        <dbReference type="ChEBI" id="CHEBI:57379"/>
        <dbReference type="ChEBI" id="CHEBI:74151"/>
        <dbReference type="EC" id="2.3.1.225"/>
    </reaction>
</comment>
<evidence type="ECO:0000256" key="1">
    <source>
        <dbReference type="ARBA" id="ARBA00004141"/>
    </source>
</evidence>
<sequence>MGAIAQIALGVLAISFMTFVAFFGRLPALRHTPIAWLHRAIWVTIPSWILALDTRLSGGRLTSWLGRTGHFIMYGRHPTVLIFFIALLSGGEILFLPGAWPRLSALNQACGAVAVVLPYVFLWLSARADPGTVTAQTLARHLAQYPYDFALFHPGQTCRTCGVLKPARSKHCGVCGRCVHKMDHHCVFINNCVGYHNQRWFLLLLLSTAALTSYGAGVGLSLVGESVRRRRPAWSLWKPATSFGWGDWLLLFTMGVQDDVGIGSVTLLMIMTSPLVWGLLGYHVYLIYCGTTTNESMKWQDWQMEMDDGCAFKRALPPRRRKDLRFEAPWTRWPVEPVQVMVRTENGRPPAATSGPGEGDWERVWKLRDVENLYDLG</sequence>
<keyword evidence="4 10" id="KW-1133">Transmembrane helix</keyword>
<evidence type="ECO:0000256" key="4">
    <source>
        <dbReference type="ARBA" id="ARBA00022989"/>
    </source>
</evidence>
<evidence type="ECO:0000256" key="10">
    <source>
        <dbReference type="RuleBase" id="RU079119"/>
    </source>
</evidence>
<name>M7THY9_EUTLA</name>
<evidence type="ECO:0000256" key="9">
    <source>
        <dbReference type="ARBA" id="ARBA00048048"/>
    </source>
</evidence>
<comment type="similarity">
    <text evidence="10">Belongs to the DHHC palmitoyltransferase family.</text>
</comment>
<evidence type="ECO:0000256" key="6">
    <source>
        <dbReference type="ARBA" id="ARBA00023139"/>
    </source>
</evidence>
<dbReference type="Pfam" id="PF01529">
    <property type="entry name" value="DHHC"/>
    <property type="match status" value="1"/>
</dbReference>
<evidence type="ECO:0000256" key="3">
    <source>
        <dbReference type="ARBA" id="ARBA00022692"/>
    </source>
</evidence>
<feature type="transmembrane region" description="Helical" evidence="10">
    <location>
        <begin position="77"/>
        <end position="96"/>
    </location>
</feature>
<dbReference type="Proteomes" id="UP000012174">
    <property type="component" value="Unassembled WGS sequence"/>
</dbReference>
<organism evidence="12 13">
    <name type="scientific">Eutypa lata (strain UCR-EL1)</name>
    <name type="common">Grapevine dieback disease fungus</name>
    <name type="synonym">Eutypa armeniacae</name>
    <dbReference type="NCBI Taxonomy" id="1287681"/>
    <lineage>
        <taxon>Eukaryota</taxon>
        <taxon>Fungi</taxon>
        <taxon>Dikarya</taxon>
        <taxon>Ascomycota</taxon>
        <taxon>Pezizomycotina</taxon>
        <taxon>Sordariomycetes</taxon>
        <taxon>Xylariomycetidae</taxon>
        <taxon>Xylariales</taxon>
        <taxon>Diatrypaceae</taxon>
        <taxon>Eutypa</taxon>
    </lineage>
</organism>
<dbReference type="eggNOG" id="KOG1312">
    <property type="taxonomic scope" value="Eukaryota"/>
</dbReference>
<feature type="transmembrane region" description="Helical" evidence="10">
    <location>
        <begin position="262"/>
        <end position="288"/>
    </location>
</feature>
<dbReference type="KEGG" id="ela:UCREL1_6664"/>
<dbReference type="GO" id="GO:0005783">
    <property type="term" value="C:endoplasmic reticulum"/>
    <property type="evidence" value="ECO:0007669"/>
    <property type="project" value="TreeGrafter"/>
</dbReference>
<evidence type="ECO:0000256" key="2">
    <source>
        <dbReference type="ARBA" id="ARBA00022679"/>
    </source>
</evidence>
<evidence type="ECO:0000259" key="11">
    <source>
        <dbReference type="Pfam" id="PF01529"/>
    </source>
</evidence>
<keyword evidence="13" id="KW-1185">Reference proteome</keyword>
<dbReference type="GO" id="GO:0016020">
    <property type="term" value="C:membrane"/>
    <property type="evidence" value="ECO:0007669"/>
    <property type="project" value="UniProtKB-SubCell"/>
</dbReference>
<dbReference type="OMA" id="HIYLIWA"/>
<keyword evidence="6" id="KW-0564">Palmitate</keyword>
<evidence type="ECO:0000313" key="12">
    <source>
        <dbReference type="EMBL" id="EMR66360.1"/>
    </source>
</evidence>
<protein>
    <recommendedName>
        <fullName evidence="10">Palmitoyltransferase</fullName>
        <ecNumber evidence="10">2.3.1.225</ecNumber>
    </recommendedName>
</protein>
<keyword evidence="7" id="KW-0449">Lipoprotein</keyword>
<dbReference type="InterPro" id="IPR001594">
    <property type="entry name" value="Palmitoyltrfase_DHHC"/>
</dbReference>
<dbReference type="GO" id="GO:0019706">
    <property type="term" value="F:protein-cysteine S-palmitoyltransferase activity"/>
    <property type="evidence" value="ECO:0007669"/>
    <property type="project" value="UniProtKB-EC"/>
</dbReference>
<evidence type="ECO:0000256" key="5">
    <source>
        <dbReference type="ARBA" id="ARBA00023136"/>
    </source>
</evidence>
<dbReference type="EMBL" id="KB706663">
    <property type="protein sequence ID" value="EMR66360.1"/>
    <property type="molecule type" value="Genomic_DNA"/>
</dbReference>
<keyword evidence="8 10" id="KW-0012">Acyltransferase</keyword>
<evidence type="ECO:0000256" key="7">
    <source>
        <dbReference type="ARBA" id="ARBA00023288"/>
    </source>
</evidence>
<feature type="transmembrane region" description="Helical" evidence="10">
    <location>
        <begin position="236"/>
        <end position="256"/>
    </location>
</feature>
<dbReference type="GO" id="GO:0006612">
    <property type="term" value="P:protein targeting to membrane"/>
    <property type="evidence" value="ECO:0007669"/>
    <property type="project" value="TreeGrafter"/>
</dbReference>
<feature type="domain" description="Palmitoyltransferase DHHC" evidence="11">
    <location>
        <begin position="153"/>
        <end position="300"/>
    </location>
</feature>
<feature type="transmembrane region" description="Helical" evidence="10">
    <location>
        <begin position="103"/>
        <end position="124"/>
    </location>
</feature>
<comment type="domain">
    <text evidence="10">The DHHC domain is required for palmitoyltransferase activity.</text>
</comment>
<dbReference type="HOGENOM" id="CLU_042181_2_1_1"/>
<dbReference type="OrthoDB" id="9909019at2759"/>
<dbReference type="PANTHER" id="PTHR22883">
    <property type="entry name" value="ZINC FINGER DHHC DOMAIN CONTAINING PROTEIN"/>
    <property type="match status" value="1"/>
</dbReference>
<dbReference type="PROSITE" id="PS50216">
    <property type="entry name" value="DHHC"/>
    <property type="match status" value="1"/>
</dbReference>
<keyword evidence="5 10" id="KW-0472">Membrane</keyword>
<dbReference type="EC" id="2.3.1.225" evidence="10"/>
<evidence type="ECO:0000313" key="13">
    <source>
        <dbReference type="Proteomes" id="UP000012174"/>
    </source>
</evidence>
<reference evidence="13" key="1">
    <citation type="journal article" date="2013" name="Genome Announc.">
        <title>Draft genome sequence of the grapevine dieback fungus Eutypa lata UCR-EL1.</title>
        <authorList>
            <person name="Blanco-Ulate B."/>
            <person name="Rolshausen P.E."/>
            <person name="Cantu D."/>
        </authorList>
    </citation>
    <scope>NUCLEOTIDE SEQUENCE [LARGE SCALE GENOMIC DNA]</scope>
    <source>
        <strain evidence="13">UCR-EL1</strain>
    </source>
</reference>
<accession>M7THY9</accession>
<proteinExistence type="inferred from homology"/>
<gene>
    <name evidence="12" type="ORF">UCREL1_6664</name>
</gene>
<comment type="subcellular location">
    <subcellularLocation>
        <location evidence="1">Membrane</location>
        <topology evidence="1">Multi-pass membrane protein</topology>
    </subcellularLocation>
</comment>
<evidence type="ECO:0000256" key="8">
    <source>
        <dbReference type="ARBA" id="ARBA00023315"/>
    </source>
</evidence>
<keyword evidence="2 10" id="KW-0808">Transferase</keyword>
<dbReference type="AlphaFoldDB" id="M7THY9"/>
<dbReference type="GO" id="GO:0005794">
    <property type="term" value="C:Golgi apparatus"/>
    <property type="evidence" value="ECO:0007669"/>
    <property type="project" value="TreeGrafter"/>
</dbReference>
<dbReference type="PANTHER" id="PTHR22883:SF288">
    <property type="entry name" value="PALMITOYLTRANSFERASE SWF1"/>
    <property type="match status" value="1"/>
</dbReference>
<feature type="transmembrane region" description="Helical" evidence="10">
    <location>
        <begin position="200"/>
        <end position="224"/>
    </location>
</feature>
<dbReference type="InterPro" id="IPR039859">
    <property type="entry name" value="PFA4/ZDH16/20/ERF2-like"/>
</dbReference>
<feature type="transmembrane region" description="Helical" evidence="10">
    <location>
        <begin position="6"/>
        <end position="24"/>
    </location>
</feature>
<dbReference type="STRING" id="1287681.M7THY9"/>
<keyword evidence="3 10" id="KW-0812">Transmembrane</keyword>